<accession>K7FP14</accession>
<dbReference type="AlphaFoldDB" id="K7FP14"/>
<evidence type="ECO:0000259" key="4">
    <source>
        <dbReference type="SMART" id="SM00184"/>
    </source>
</evidence>
<dbReference type="eggNOG" id="KOG2177">
    <property type="taxonomic scope" value="Eukaryota"/>
</dbReference>
<reference evidence="5" key="3">
    <citation type="submission" date="2025-08" db="UniProtKB">
        <authorList>
            <consortium name="Ensembl"/>
        </authorList>
    </citation>
    <scope>IDENTIFICATION</scope>
</reference>
<evidence type="ECO:0000256" key="1">
    <source>
        <dbReference type="ARBA" id="ARBA00022723"/>
    </source>
</evidence>
<dbReference type="GeneTree" id="ENSGT00940000158668"/>
<dbReference type="HOGENOM" id="CLU_013137_6_4_1"/>
<evidence type="ECO:0000313" key="6">
    <source>
        <dbReference type="Proteomes" id="UP000007267"/>
    </source>
</evidence>
<keyword evidence="1" id="KW-0479">Metal-binding</keyword>
<protein>
    <recommendedName>
        <fullName evidence="4">RING-type domain-containing protein</fullName>
    </recommendedName>
</protein>
<reference evidence="6" key="1">
    <citation type="submission" date="2011-10" db="EMBL/GenBank/DDBJ databases">
        <authorList>
            <consortium name="Soft-shell Turtle Genome Consortium"/>
        </authorList>
    </citation>
    <scope>NUCLEOTIDE SEQUENCE [LARGE SCALE GENOMIC DNA]</scope>
    <source>
        <strain evidence="6">Daiwa-1</strain>
    </source>
</reference>
<reference evidence="5" key="4">
    <citation type="submission" date="2025-09" db="UniProtKB">
        <authorList>
            <consortium name="Ensembl"/>
        </authorList>
    </citation>
    <scope>IDENTIFICATION</scope>
</reference>
<keyword evidence="3" id="KW-0862">Zinc</keyword>
<name>K7FP14_PELSI</name>
<dbReference type="InterPro" id="IPR050143">
    <property type="entry name" value="TRIM/RBCC"/>
</dbReference>
<dbReference type="EMBL" id="AGCU01081757">
    <property type="status" value="NOT_ANNOTATED_CDS"/>
    <property type="molecule type" value="Genomic_DNA"/>
</dbReference>
<evidence type="ECO:0000256" key="2">
    <source>
        <dbReference type="ARBA" id="ARBA00022771"/>
    </source>
</evidence>
<keyword evidence="6" id="KW-1185">Reference proteome</keyword>
<dbReference type="Gene3D" id="3.30.160.60">
    <property type="entry name" value="Classic Zinc Finger"/>
    <property type="match status" value="1"/>
</dbReference>
<dbReference type="SUPFAM" id="SSF57845">
    <property type="entry name" value="B-box zinc-binding domain"/>
    <property type="match status" value="1"/>
</dbReference>
<feature type="domain" description="RING-type" evidence="4">
    <location>
        <begin position="16"/>
        <end position="116"/>
    </location>
</feature>
<dbReference type="Proteomes" id="UP000007267">
    <property type="component" value="Unassembled WGS sequence"/>
</dbReference>
<sequence>MATATPVREIQEEAKCPICLECLDPVTLHCGYNFHRCCIMQHCGTWAELGSDLLYYPSCRAQTQKGALRNNYPPANIVEKLKQVDLKPGNGNVRERHGKALVLFFEEDGEAMCVVCWRSPKHRSHWVLLLDEAAQTHRHIELKQSVSVLLAGQERRE</sequence>
<dbReference type="GO" id="GO:0008270">
    <property type="term" value="F:zinc ion binding"/>
    <property type="evidence" value="ECO:0007669"/>
    <property type="project" value="UniProtKB-KW"/>
</dbReference>
<proteinExistence type="predicted"/>
<dbReference type="Ensembl" id="ENSPSIT00000009822.1">
    <property type="protein sequence ID" value="ENSPSIP00000009774.1"/>
    <property type="gene ID" value="ENSPSIG00000008871.1"/>
</dbReference>
<evidence type="ECO:0000256" key="3">
    <source>
        <dbReference type="ARBA" id="ARBA00022833"/>
    </source>
</evidence>
<keyword evidence="2" id="KW-0863">Zinc-finger</keyword>
<organism evidence="5 6">
    <name type="scientific">Pelodiscus sinensis</name>
    <name type="common">Chinese softshell turtle</name>
    <name type="synonym">Trionyx sinensis</name>
    <dbReference type="NCBI Taxonomy" id="13735"/>
    <lineage>
        <taxon>Eukaryota</taxon>
        <taxon>Metazoa</taxon>
        <taxon>Chordata</taxon>
        <taxon>Craniata</taxon>
        <taxon>Vertebrata</taxon>
        <taxon>Euteleostomi</taxon>
        <taxon>Archelosauria</taxon>
        <taxon>Testudinata</taxon>
        <taxon>Testudines</taxon>
        <taxon>Cryptodira</taxon>
        <taxon>Trionychia</taxon>
        <taxon>Trionychidae</taxon>
        <taxon>Pelodiscus</taxon>
    </lineage>
</organism>
<dbReference type="SMART" id="SM00184">
    <property type="entry name" value="RING"/>
    <property type="match status" value="1"/>
</dbReference>
<dbReference type="Gene3D" id="3.30.40.10">
    <property type="entry name" value="Zinc/RING finger domain, C3HC4 (zinc finger)"/>
    <property type="match status" value="1"/>
</dbReference>
<reference evidence="6" key="2">
    <citation type="journal article" date="2013" name="Nat. Genet.">
        <title>The draft genomes of soft-shell turtle and green sea turtle yield insights into the development and evolution of the turtle-specific body plan.</title>
        <authorList>
            <person name="Wang Z."/>
            <person name="Pascual-Anaya J."/>
            <person name="Zadissa A."/>
            <person name="Li W."/>
            <person name="Niimura Y."/>
            <person name="Huang Z."/>
            <person name="Li C."/>
            <person name="White S."/>
            <person name="Xiong Z."/>
            <person name="Fang D."/>
            <person name="Wang B."/>
            <person name="Ming Y."/>
            <person name="Chen Y."/>
            <person name="Zheng Y."/>
            <person name="Kuraku S."/>
            <person name="Pignatelli M."/>
            <person name="Herrero J."/>
            <person name="Beal K."/>
            <person name="Nozawa M."/>
            <person name="Li Q."/>
            <person name="Wang J."/>
            <person name="Zhang H."/>
            <person name="Yu L."/>
            <person name="Shigenobu S."/>
            <person name="Wang J."/>
            <person name="Liu J."/>
            <person name="Flicek P."/>
            <person name="Searle S."/>
            <person name="Wang J."/>
            <person name="Kuratani S."/>
            <person name="Yin Y."/>
            <person name="Aken B."/>
            <person name="Zhang G."/>
            <person name="Irie N."/>
        </authorList>
    </citation>
    <scope>NUCLEOTIDE SEQUENCE [LARGE SCALE GENOMIC DNA]</scope>
    <source>
        <strain evidence="6">Daiwa-1</strain>
    </source>
</reference>
<dbReference type="InterPro" id="IPR001841">
    <property type="entry name" value="Znf_RING"/>
</dbReference>
<dbReference type="OMA" id="NCRARIR"/>
<dbReference type="InterPro" id="IPR013083">
    <property type="entry name" value="Znf_RING/FYVE/PHD"/>
</dbReference>
<dbReference type="PANTHER" id="PTHR24103">
    <property type="entry name" value="E3 UBIQUITIN-PROTEIN LIGASE TRIM"/>
    <property type="match status" value="1"/>
</dbReference>
<evidence type="ECO:0000313" key="5">
    <source>
        <dbReference type="Ensembl" id="ENSPSIP00000009774.1"/>
    </source>
</evidence>
<dbReference type="SUPFAM" id="SSF57850">
    <property type="entry name" value="RING/U-box"/>
    <property type="match status" value="1"/>
</dbReference>